<dbReference type="PIRSF" id="PIRSF036312">
    <property type="entry name" value="Fibrillin"/>
    <property type="match status" value="1"/>
</dbReference>
<feature type="domain" description="EGF-like" evidence="13">
    <location>
        <begin position="1461"/>
        <end position="1498"/>
    </location>
</feature>
<feature type="domain" description="EGF-like" evidence="13">
    <location>
        <begin position="965"/>
        <end position="1007"/>
    </location>
</feature>
<feature type="domain" description="EGF-like" evidence="13">
    <location>
        <begin position="1866"/>
        <end position="1907"/>
    </location>
</feature>
<dbReference type="InterPro" id="IPR000152">
    <property type="entry name" value="EGF-type_Asp/Asn_hydroxyl_site"/>
</dbReference>
<dbReference type="SMART" id="SM00181">
    <property type="entry name" value="EGF"/>
    <property type="match status" value="46"/>
</dbReference>
<dbReference type="FunFam" id="2.10.25.10:FF:000002">
    <property type="entry name" value="Latent-transforming growth factor beta-binding protein 3"/>
    <property type="match status" value="3"/>
</dbReference>
<protein>
    <submittedName>
        <fullName evidence="15">FBN2_3</fullName>
    </submittedName>
</protein>
<dbReference type="SUPFAM" id="SSF57581">
    <property type="entry name" value="TB module/8-cys domain"/>
    <property type="match status" value="9"/>
</dbReference>
<feature type="domain" description="EGF-like" evidence="13">
    <location>
        <begin position="2141"/>
        <end position="2181"/>
    </location>
</feature>
<dbReference type="PANTHER" id="PTHR47333:SF5">
    <property type="entry name" value="FIBRILLIN-3"/>
    <property type="match status" value="1"/>
</dbReference>
<feature type="domain" description="EGF-like" evidence="13">
    <location>
        <begin position="2416"/>
        <end position="2454"/>
    </location>
</feature>
<dbReference type="PROSITE" id="PS01186">
    <property type="entry name" value="EGF_2"/>
    <property type="match status" value="28"/>
</dbReference>
<feature type="domain" description="EGF-like" evidence="13">
    <location>
        <begin position="143"/>
        <end position="184"/>
    </location>
</feature>
<feature type="domain" description="EGF-like" evidence="13">
    <location>
        <begin position="1175"/>
        <end position="1213"/>
    </location>
</feature>
<reference evidence="15" key="1">
    <citation type="submission" date="2021-01" db="EMBL/GenBank/DDBJ databases">
        <authorList>
            <person name="Li R."/>
            <person name="Bekaert M."/>
        </authorList>
    </citation>
    <scope>NUCLEOTIDE SEQUENCE</scope>
    <source>
        <strain evidence="15">Farmed</strain>
    </source>
</reference>
<evidence type="ECO:0000256" key="4">
    <source>
        <dbReference type="ARBA" id="ARBA00022530"/>
    </source>
</evidence>
<comment type="similarity">
    <text evidence="2">Belongs to the fibrillin family.</text>
</comment>
<feature type="domain" description="EGF-like" evidence="13">
    <location>
        <begin position="2251"/>
        <end position="2292"/>
    </location>
</feature>
<feature type="domain" description="EGF-like" evidence="13">
    <location>
        <begin position="420"/>
        <end position="460"/>
    </location>
</feature>
<feature type="domain" description="EGF-like" evidence="13">
    <location>
        <begin position="1656"/>
        <end position="1698"/>
    </location>
</feature>
<dbReference type="Pfam" id="PF12662">
    <property type="entry name" value="cEGF"/>
    <property type="match status" value="1"/>
</dbReference>
<evidence type="ECO:0000256" key="2">
    <source>
        <dbReference type="ARBA" id="ARBA00008972"/>
    </source>
</evidence>
<dbReference type="PROSITE" id="PS01187">
    <property type="entry name" value="EGF_CA"/>
    <property type="match status" value="15"/>
</dbReference>
<feature type="domain" description="EGF-like" evidence="13">
    <location>
        <begin position="2101"/>
        <end position="2140"/>
    </location>
</feature>
<dbReference type="PANTHER" id="PTHR47333">
    <property type="entry name" value="VON WILLEBRAND FACTOR C AND EGF DOMAIN-CONTAINING PROTEIN"/>
    <property type="match status" value="1"/>
</dbReference>
<evidence type="ECO:0000256" key="1">
    <source>
        <dbReference type="ARBA" id="ARBA00004498"/>
    </source>
</evidence>
<feature type="domain" description="TB" evidence="14">
    <location>
        <begin position="189"/>
        <end position="244"/>
    </location>
</feature>
<gene>
    <name evidence="15" type="ORF">SPHA_26232</name>
</gene>
<feature type="domain" description="EGF-like" evidence="13">
    <location>
        <begin position="1341"/>
        <end position="1381"/>
    </location>
</feature>
<dbReference type="FunFam" id="2.10.25.10:FF:000038">
    <property type="entry name" value="Fibrillin 2"/>
    <property type="match status" value="3"/>
</dbReference>
<keyword evidence="16" id="KW-1185">Reference proteome</keyword>
<dbReference type="Pfam" id="PF00683">
    <property type="entry name" value="TB"/>
    <property type="match status" value="9"/>
</dbReference>
<keyword evidence="7" id="KW-0677">Repeat</keyword>
<feature type="domain" description="EGF-like" evidence="13">
    <location>
        <begin position="461"/>
        <end position="502"/>
    </location>
</feature>
<dbReference type="Proteomes" id="UP000597762">
    <property type="component" value="Unassembled WGS sequence"/>
</dbReference>
<dbReference type="Pfam" id="PF07645">
    <property type="entry name" value="EGF_CA"/>
    <property type="match status" value="38"/>
</dbReference>
<feature type="domain" description="TB" evidence="14">
    <location>
        <begin position="1912"/>
        <end position="1964"/>
    </location>
</feature>
<feature type="domain" description="EGF-like" evidence="13">
    <location>
        <begin position="337"/>
        <end position="373"/>
    </location>
</feature>
<feature type="domain" description="EGF-like" evidence="13">
    <location>
        <begin position="2020"/>
        <end position="2059"/>
    </location>
</feature>
<feature type="domain" description="EGF-like" evidence="13">
    <location>
        <begin position="1824"/>
        <end position="1865"/>
    </location>
</feature>
<keyword evidence="9 11" id="KW-1015">Disulfide bond</keyword>
<keyword evidence="3" id="KW-0964">Secreted</keyword>
<dbReference type="InterPro" id="IPR000742">
    <property type="entry name" value="EGF"/>
</dbReference>
<dbReference type="InterPro" id="IPR024731">
    <property type="entry name" value="NELL2-like_EGF"/>
</dbReference>
<evidence type="ECO:0000256" key="8">
    <source>
        <dbReference type="ARBA" id="ARBA00022837"/>
    </source>
</evidence>
<feature type="domain" description="EGF-like" evidence="13">
    <location>
        <begin position="1"/>
        <end position="33"/>
    </location>
</feature>
<dbReference type="FunFam" id="2.10.25.10:FF:000068">
    <property type="entry name" value="Latent transforming growth factor beta binding protein 3"/>
    <property type="match status" value="1"/>
</dbReference>
<evidence type="ECO:0000256" key="7">
    <source>
        <dbReference type="ARBA" id="ARBA00022737"/>
    </source>
</evidence>
<feature type="domain" description="EGF-like" evidence="13">
    <location>
        <begin position="1741"/>
        <end position="1781"/>
    </location>
</feature>
<dbReference type="InterPro" id="IPR001881">
    <property type="entry name" value="EGF-like_Ca-bd_dom"/>
</dbReference>
<feature type="disulfide bond" evidence="11">
    <location>
        <begin position="5"/>
        <end position="15"/>
    </location>
</feature>
<feature type="domain" description="EGF-like" evidence="13">
    <location>
        <begin position="2060"/>
        <end position="2100"/>
    </location>
</feature>
<feature type="domain" description="EGF-like" evidence="13">
    <location>
        <begin position="1614"/>
        <end position="1655"/>
    </location>
</feature>
<dbReference type="PROSITE" id="PS00022">
    <property type="entry name" value="EGF_1"/>
    <property type="match status" value="1"/>
</dbReference>
<keyword evidence="10" id="KW-0325">Glycoprotein</keyword>
<comment type="caution">
    <text evidence="11">Lacks conserved residue(s) required for the propagation of feature annotation.</text>
</comment>
<feature type="domain" description="TB" evidence="14">
    <location>
        <begin position="39"/>
        <end position="80"/>
    </location>
</feature>
<dbReference type="FunFam" id="2.10.25.10:FF:000003">
    <property type="entry name" value="fibrillin-1 isoform X1"/>
    <property type="match status" value="12"/>
</dbReference>
<evidence type="ECO:0000256" key="9">
    <source>
        <dbReference type="ARBA" id="ARBA00023157"/>
    </source>
</evidence>
<dbReference type="FunFam" id="2.10.25.10:FF:000653">
    <property type="entry name" value="Putative Fibrillin-1"/>
    <property type="match status" value="1"/>
</dbReference>
<dbReference type="EMBL" id="CAHIKZ030001001">
    <property type="protein sequence ID" value="CAE1248444.1"/>
    <property type="molecule type" value="Genomic_DNA"/>
</dbReference>
<proteinExistence type="inferred from homology"/>
<feature type="domain" description="EGF-like" evidence="13">
    <location>
        <begin position="297"/>
        <end position="336"/>
    </location>
</feature>
<dbReference type="GO" id="GO:0001527">
    <property type="term" value="C:microfibril"/>
    <property type="evidence" value="ECO:0007669"/>
    <property type="project" value="UniProtKB-ARBA"/>
</dbReference>
<accession>A0A812C2X2</accession>
<feature type="domain" description="EGF-like" evidence="13">
    <location>
        <begin position="1216"/>
        <end position="1256"/>
    </location>
</feature>
<keyword evidence="6" id="KW-0732">Signal</keyword>
<evidence type="ECO:0000313" key="16">
    <source>
        <dbReference type="Proteomes" id="UP000597762"/>
    </source>
</evidence>
<evidence type="ECO:0000256" key="10">
    <source>
        <dbReference type="ARBA" id="ARBA00023180"/>
    </source>
</evidence>
<dbReference type="PROSITE" id="PS51364">
    <property type="entry name" value="TB"/>
    <property type="match status" value="9"/>
</dbReference>
<dbReference type="Gene3D" id="3.90.290.10">
    <property type="entry name" value="TGF-beta binding (TB) domain"/>
    <property type="match status" value="9"/>
</dbReference>
<evidence type="ECO:0000259" key="14">
    <source>
        <dbReference type="PROSITE" id="PS51364"/>
    </source>
</evidence>
<dbReference type="CDD" id="cd00054">
    <property type="entry name" value="EGF_CA"/>
    <property type="match status" value="18"/>
</dbReference>
<feature type="domain" description="EGF-like" evidence="13">
    <location>
        <begin position="1133"/>
        <end position="1169"/>
    </location>
</feature>
<dbReference type="FunFam" id="2.10.25.10:FF:000008">
    <property type="entry name" value="Signal peptide, CUB domain, EGF-like 2"/>
    <property type="match status" value="1"/>
</dbReference>
<feature type="domain" description="EGF-like" evidence="13">
    <location>
        <begin position="1782"/>
        <end position="1823"/>
    </location>
</feature>
<dbReference type="Pfam" id="PF14670">
    <property type="entry name" value="FXa_inhibition"/>
    <property type="match status" value="1"/>
</dbReference>
<feature type="domain" description="EGF-like" evidence="13">
    <location>
        <begin position="881"/>
        <end position="922"/>
    </location>
</feature>
<dbReference type="InterPro" id="IPR026823">
    <property type="entry name" value="cEGF"/>
</dbReference>
<feature type="domain" description="EGF-like" evidence="13">
    <location>
        <begin position="1978"/>
        <end position="2015"/>
    </location>
</feature>
<feature type="domain" description="EGF-like" evidence="13">
    <location>
        <begin position="1503"/>
        <end position="1543"/>
    </location>
</feature>
<dbReference type="InterPro" id="IPR049883">
    <property type="entry name" value="NOTCH1_EGF-like"/>
</dbReference>
<evidence type="ECO:0000256" key="3">
    <source>
        <dbReference type="ARBA" id="ARBA00022525"/>
    </source>
</evidence>
<feature type="domain" description="TB" evidence="14">
    <location>
        <begin position="1386"/>
        <end position="1444"/>
    </location>
</feature>
<feature type="domain" description="TB" evidence="14">
    <location>
        <begin position="704"/>
        <end position="745"/>
    </location>
</feature>
<feature type="domain" description="EGF-like" evidence="13">
    <location>
        <begin position="2374"/>
        <end position="2411"/>
    </location>
</feature>
<dbReference type="PROSITE" id="PS50026">
    <property type="entry name" value="EGF_3"/>
    <property type="match status" value="34"/>
</dbReference>
<feature type="domain" description="EGF-like" evidence="13">
    <location>
        <begin position="2293"/>
        <end position="2333"/>
    </location>
</feature>
<evidence type="ECO:0000313" key="15">
    <source>
        <dbReference type="EMBL" id="CAE1248444.1"/>
    </source>
</evidence>
<dbReference type="InterPro" id="IPR017878">
    <property type="entry name" value="TB_dom"/>
</dbReference>
<evidence type="ECO:0000259" key="13">
    <source>
        <dbReference type="PROSITE" id="PS50026"/>
    </source>
</evidence>
<dbReference type="InterPro" id="IPR036773">
    <property type="entry name" value="TB_dom_sf"/>
</dbReference>
<dbReference type="InterPro" id="IPR009030">
    <property type="entry name" value="Growth_fac_rcpt_cys_sf"/>
</dbReference>
<feature type="disulfide bond" evidence="11">
    <location>
        <begin position="23"/>
        <end position="32"/>
    </location>
</feature>
<dbReference type="InterPro" id="IPR052080">
    <property type="entry name" value="vWF_C/EGF_Fibrillin"/>
</dbReference>
<feature type="domain" description="TB" evidence="14">
    <location>
        <begin position="507"/>
        <end position="561"/>
    </location>
</feature>
<dbReference type="FunFam" id="2.10.25.10:FF:000096">
    <property type="entry name" value="Putative fibrillin 2"/>
    <property type="match status" value="1"/>
</dbReference>
<feature type="domain" description="TB" evidence="14">
    <location>
        <begin position="1548"/>
        <end position="1607"/>
    </location>
</feature>
<dbReference type="Pfam" id="PF12947">
    <property type="entry name" value="EGF_3"/>
    <property type="match status" value="2"/>
</dbReference>
<evidence type="ECO:0000256" key="11">
    <source>
        <dbReference type="PROSITE-ProRule" id="PRU00076"/>
    </source>
</evidence>
<dbReference type="SUPFAM" id="SSF57196">
    <property type="entry name" value="EGF/Laminin"/>
    <property type="match status" value="12"/>
</dbReference>
<dbReference type="SMART" id="SM00179">
    <property type="entry name" value="EGF_CA"/>
    <property type="match status" value="45"/>
</dbReference>
<evidence type="ECO:0000256" key="12">
    <source>
        <dbReference type="SAM" id="MobiDB-lite"/>
    </source>
</evidence>
<feature type="domain" description="EGF-like" evidence="13">
    <location>
        <begin position="923"/>
        <end position="964"/>
    </location>
</feature>
<organism evidence="15 16">
    <name type="scientific">Acanthosepion pharaonis</name>
    <name type="common">Pharaoh cuttlefish</name>
    <name type="synonym">Sepia pharaonis</name>
    <dbReference type="NCBI Taxonomy" id="158019"/>
    <lineage>
        <taxon>Eukaryota</taxon>
        <taxon>Metazoa</taxon>
        <taxon>Spiralia</taxon>
        <taxon>Lophotrochozoa</taxon>
        <taxon>Mollusca</taxon>
        <taxon>Cephalopoda</taxon>
        <taxon>Coleoidea</taxon>
        <taxon>Decapodiformes</taxon>
        <taxon>Sepiida</taxon>
        <taxon>Sepiina</taxon>
        <taxon>Sepiidae</taxon>
        <taxon>Acanthosepion</taxon>
    </lineage>
</organism>
<keyword evidence="4" id="KW-0272">Extracellular matrix</keyword>
<keyword evidence="5 11" id="KW-0245">EGF-like domain</keyword>
<feature type="domain" description="EGF-like" evidence="13">
    <location>
        <begin position="765"/>
        <end position="806"/>
    </location>
</feature>
<dbReference type="FunFam" id="2.10.25.10:FF:000014">
    <property type="entry name" value="Latent-transforming growth factor beta-binding protein 3"/>
    <property type="match status" value="3"/>
</dbReference>
<dbReference type="OrthoDB" id="10045365at2759"/>
<feature type="domain" description="EGF-like" evidence="13">
    <location>
        <begin position="615"/>
        <end position="656"/>
    </location>
</feature>
<dbReference type="Gene3D" id="2.10.25.10">
    <property type="entry name" value="Laminin"/>
    <property type="match status" value="44"/>
</dbReference>
<feature type="domain" description="TB" evidence="14">
    <location>
        <begin position="2186"/>
        <end position="2239"/>
    </location>
</feature>
<keyword evidence="8" id="KW-0106">Calcium</keyword>
<dbReference type="FunFam" id="2.10.25.10:FF:000010">
    <property type="entry name" value="Pro-epidermal growth factor"/>
    <property type="match status" value="2"/>
</dbReference>
<evidence type="ECO:0000256" key="5">
    <source>
        <dbReference type="ARBA" id="ARBA00022536"/>
    </source>
</evidence>
<dbReference type="GO" id="GO:0005509">
    <property type="term" value="F:calcium ion binding"/>
    <property type="evidence" value="ECO:0007669"/>
    <property type="project" value="InterPro"/>
</dbReference>
<comment type="caution">
    <text evidence="15">The sequence shown here is derived from an EMBL/GenBank/DDBJ whole genome shotgun (WGS) entry which is preliminary data.</text>
</comment>
<dbReference type="FunFam" id="2.10.25.10:FF:000005">
    <property type="entry name" value="Fibrillin 2"/>
    <property type="match status" value="3"/>
</dbReference>
<feature type="disulfide bond" evidence="11">
    <location>
        <begin position="301"/>
        <end position="311"/>
    </location>
</feature>
<feature type="domain" description="TB" evidence="14">
    <location>
        <begin position="811"/>
        <end position="862"/>
    </location>
</feature>
<dbReference type="SUPFAM" id="SSF57184">
    <property type="entry name" value="Growth factor receptor domain"/>
    <property type="match status" value="11"/>
</dbReference>
<comment type="subcellular location">
    <subcellularLocation>
        <location evidence="1">Secreted</location>
        <location evidence="1">Extracellular space</location>
        <location evidence="1">Extracellular matrix</location>
    </subcellularLocation>
</comment>
<feature type="region of interest" description="Disordered" evidence="12">
    <location>
        <begin position="2622"/>
        <end position="2649"/>
    </location>
</feature>
<name>A0A812C2X2_ACAPH</name>
<feature type="domain" description="EGF-like" evidence="13">
    <location>
        <begin position="378"/>
        <end position="419"/>
    </location>
</feature>
<feature type="domain" description="EGF-like" evidence="13">
    <location>
        <begin position="1257"/>
        <end position="1294"/>
    </location>
</feature>
<dbReference type="PROSITE" id="PS00010">
    <property type="entry name" value="ASX_HYDROXYL"/>
    <property type="match status" value="39"/>
</dbReference>
<dbReference type="InterPro" id="IPR018097">
    <property type="entry name" value="EGF_Ca-bd_CS"/>
</dbReference>
<sequence>MPATCNTVCQNGGRCIGPNRCACTYGFGGVSCENDLRTGPCFTQVSNSQCKGQLTGVVCTKALCCATIGKAWGNPCEQCPHQPYPCRRGYILNPQANSCQDVDECKAIPGLCVGGKCINNVGSYVCECKEGQKQNPLTNLCEDIDECRDRLGICQNGRCINTEGSYFCDCNIDFELSPDKTRCVPVRKMRCFLHIRNRQCVNPTSGSRTTYRNCCCEQGGYGWGDRHNCHICPLAQSNDERKLCKTFQEPLKKPEEGDKNCRDYSNCENGRCTEIRGNIKCICLPGFEQDASGSCVDKDECVDEVCHNGECKNTLGSFICICEDGFVLSKDGRACTDMNECEKDNMCPNGVCVNMNGSYKCKCNPGYQQSPNQQICYDINECTNNGKLCLNGQCHNSPGSYYCQCNKGYSLSPDGAFCLDYNECSFNRMCTNGMCVNMDGSFKCICNLGYTLSAGGEVCIDVNECVNDPNICINGQCINNQGSFKCICFEGYILQSDGKTCRDTRRGLCYTQVRRGQCSNPSFTAVTKSTCCCMEDNSNNGWGYPCEVCPKSGDPHYRTVCPHGPGKNGNGGGINECAMYPDACENGACEDLDMGYRCVCSPGFKMDATGKACIDIDECVENKQVCDGGQCRNSPGSYTCVCPIGFVQSKITKMCEDINECLQAPSPCIGGNCVNLAGSFRCECDTPGTVLDSSARICIDNRRGTCWKNIRNNLCEDNIKGDTLRSECCGTLGKAWGSPCERCPPDSERKCPKGFAATTGIQCTDINECDVLPGICLNGYCINADGSYKCNCPEGLSLDLSGHRCVDYRKSSCFLEYRHGQCSSKMLGVYHQAICCCSVGKAWGSPCSACPRPDTEEYKRLCNREGYAPDFKRDNLDLFTDINECVEFPTICSNGACHNTPGGYYCNCKKGFAIDNTGLNCTDIDECRISFGVCSNGTCVNTPGAFTCDCKDGFEGVMMNQMCIDVDECVRRQPAPCRGGTCVNTAGGFHCECPEGHELSPDKMTCKDVDECSIDSAVCSNGVCANYMGGYQCSCFNGYKPNPSKTSCIDINDCAVNNGDCMSLCINLPGSFKCGCEMGYMLMPDLKSCQDVDECREREDTCGGGVCTNTDGAYSCLCTDGLRSSSDNKQCLDIDECENPDICRVGTCVNTQGSFTCKCDIGYSMQEDNGVGCYDTNECLTGESKCDVNAECFNTEGSYKCDCKPGYRGNGFKCRDINECVRNNGGCHPDAACLNQLGSFRCVCDNGFSGDGYRCADVDECSLNPNFCAHGQCLNYEGGYKCECDKGFTSTDNDRSCKDIDECTMFPNLCVFGKCENSFGMFKCLCNQGYQVDATGGNCTDIDECLNPDNCLYGNCINSEGGYECRCPPNYELNPSGTGCVDKRLGSCYFEVDRRRRGNRCRTELSQDVSKATCCCTIGQGWAEIQGRCEACPLNGTSQHKLLCPGGPGFRPNIVTVILEDIDECTEIENVCLGGSCQNTFGSFICECRSGYALDSSLHKCIDVDECSLNPGLCGIGTCMNTEGNYTCHCPEGHLLMPDRNCMDMRKGNCYSMYRNETKWPYNVICENELSANLTKKLCCCSAAGKAWNSPCEICPTRNTENYRNLCSGPGSIIMDECKMMPRLCMNGRCINTPQGFRCECDRGFLYNNITHMCEDENECERLTSPCVGNANCRNTKGSFECTCPVGYRLASNKRRCRDINECRENPGICANGRCQNLEGSFGCLCNQGYRIASTRDSCVDIDECTTRPGLCRNGTCVNEAGGHTCFCDNGFTLTDNKDCFDIDECRTLIGICQNGRCLNTVGSFTCDCQTGYRLSSDHQNCLDNDECSDNPGICRRGKCHNMEGSFECSCLPGYRLSPNGDECIDINECRTEANICYDGTCTNTDGSFICTCQKGFVLSPDGRKCQDMRRGFCYRKFENDRCFDPSSMNMTRSECCCSLSVAWGGVHCEVCPNPLEEAHKRLCPNIGRIEMNGVLHDINECMMYPDYCKNGRCINTDGSFRCECATGFVVDKSKTNCIDENECLSENVCGRGICTNKIGGFSCSCEDGYGPGPDGTCEDLNECQTELNKCAFRCVNTPGSFRCICPIGYRLADDGIHCEDVDECQTNANKCRYNCKNLVGSFLCVCPDGYKSVGVDQCVDIDECRNGNPCGNGRCRNTKGGYRCTCYPGYAPSRDGKKCLDLREGYCYEELTEGRCVPTRSLFRTPRYLCCCSGLAVAWGPSCERCPAIGSVTFADICPNEIGYLPNGTDINECEVMQNICKNGRCTNRIGSFTCICNEGYKTDTTGRNCVDIDECLQRPPPCQHMCQNREGAFICTCPIGYVLNMDGRTCRDIDECTTGQHNCPYGCINTVGSYTCGCPDGLREGPTGNCVDIDECAENRHLCSRGTCKNTEGSFKCICPRGYVVDKTGTKCVDLDECEHGFCDENCENMPGSYHCECPPGYSEHVYWKSCVDIDECGMGTVCGDGSCINVAGSYNCHCQTGANFDQQQGSCRFGGNFDVCSNSPCLFGCSPYGSSDYVCGCPTGYQRIGQGHCISTISPANMSSSSSSINFPEGVQLPHIPGPPDGALPPGEICYSCNVGDLPLSISKRSIDDALNNKATSDTTATVKDKIFGPPINKLEHTKDLKLQDQSTNSSVSEDDKKPKVHLHTGAPEQTIAIKVKQSQAHHHAKLIKMQPALSPLQHNVHYRIVPGPDSDQFVMHEHKNISSLRFKQRIKAPKMFHLDIECTPLVSNEEFKGEKIHLGTSIIHLNIYVH</sequence>
<dbReference type="FunFam" id="2.10.25.10:FF:000017">
    <property type="entry name" value="latent-transforming growth factor beta-binding protein 4 isoform X1"/>
    <property type="match status" value="1"/>
</dbReference>
<evidence type="ECO:0000256" key="6">
    <source>
        <dbReference type="ARBA" id="ARBA00022729"/>
    </source>
</evidence>